<dbReference type="EMBL" id="LR584267">
    <property type="protein sequence ID" value="VHO00069.1"/>
    <property type="molecule type" value="Genomic_DNA"/>
</dbReference>
<feature type="compositionally biased region" description="Basic and acidic residues" evidence="1">
    <location>
        <begin position="47"/>
        <end position="78"/>
    </location>
</feature>
<dbReference type="Proteomes" id="UP000324288">
    <property type="component" value="Chromosome"/>
</dbReference>
<evidence type="ECO:0000313" key="2">
    <source>
        <dbReference type="EMBL" id="VHO00069.1"/>
    </source>
</evidence>
<evidence type="ECO:0000256" key="1">
    <source>
        <dbReference type="SAM" id="MobiDB-lite"/>
    </source>
</evidence>
<dbReference type="RefSeq" id="WP_276771211.1">
    <property type="nucleotide sequence ID" value="NZ_CAJPTR010000015.1"/>
</dbReference>
<name>A0A5E3ZVT1_9ACTN</name>
<accession>A0A5E3ZVT1</accession>
<dbReference type="AlphaFoldDB" id="A0A5E3ZVT1"/>
<protein>
    <submittedName>
        <fullName evidence="2">Uncharacterized protein</fullName>
    </submittedName>
</protein>
<organism evidence="2 3">
    <name type="scientific">Lawsonella clevelandensis</name>
    <dbReference type="NCBI Taxonomy" id="1528099"/>
    <lineage>
        <taxon>Bacteria</taxon>
        <taxon>Bacillati</taxon>
        <taxon>Actinomycetota</taxon>
        <taxon>Actinomycetes</taxon>
        <taxon>Mycobacteriales</taxon>
        <taxon>Lawsonellaceae</taxon>
        <taxon>Lawsonella</taxon>
    </lineage>
</organism>
<gene>
    <name evidence="2" type="ORF">LC603019_00452</name>
</gene>
<keyword evidence="3" id="KW-1185">Reference proteome</keyword>
<evidence type="ECO:0000313" key="3">
    <source>
        <dbReference type="Proteomes" id="UP000324288"/>
    </source>
</evidence>
<sequence length="78" mass="8994">MSEDTGSPVDNADSDNPASRAADSGRRRRLSRDTLNRIFGESVSTLSRDECGDRAEGRADRREWERWLHDQKPPHYDY</sequence>
<proteinExistence type="predicted"/>
<reference evidence="2 3" key="1">
    <citation type="submission" date="2019-04" db="EMBL/GenBank/DDBJ databases">
        <authorList>
            <person name="Seth-Smith MB H."/>
            <person name="Seth-Smith H."/>
        </authorList>
    </citation>
    <scope>NUCLEOTIDE SEQUENCE [LARGE SCALE GENOMIC DNA]</scope>
    <source>
        <strain evidence="2">USB-603019</strain>
    </source>
</reference>
<feature type="region of interest" description="Disordered" evidence="1">
    <location>
        <begin position="1"/>
        <end position="78"/>
    </location>
</feature>